<name>A0A830BJR3_9LAMI</name>
<organism evidence="2 3">
    <name type="scientific">Phtheirospermum japonicum</name>
    <dbReference type="NCBI Taxonomy" id="374723"/>
    <lineage>
        <taxon>Eukaryota</taxon>
        <taxon>Viridiplantae</taxon>
        <taxon>Streptophyta</taxon>
        <taxon>Embryophyta</taxon>
        <taxon>Tracheophyta</taxon>
        <taxon>Spermatophyta</taxon>
        <taxon>Magnoliopsida</taxon>
        <taxon>eudicotyledons</taxon>
        <taxon>Gunneridae</taxon>
        <taxon>Pentapetalae</taxon>
        <taxon>asterids</taxon>
        <taxon>lamiids</taxon>
        <taxon>Lamiales</taxon>
        <taxon>Orobanchaceae</taxon>
        <taxon>Orobanchaceae incertae sedis</taxon>
        <taxon>Phtheirospermum</taxon>
    </lineage>
</organism>
<feature type="chain" id="PRO_5032270412" evidence="1">
    <location>
        <begin position="21"/>
        <end position="118"/>
    </location>
</feature>
<keyword evidence="1" id="KW-0732">Signal</keyword>
<keyword evidence="3" id="KW-1185">Reference proteome</keyword>
<evidence type="ECO:0000313" key="3">
    <source>
        <dbReference type="Proteomes" id="UP000653305"/>
    </source>
</evidence>
<dbReference type="EMBL" id="BMAC01000137">
    <property type="protein sequence ID" value="GFP87086.1"/>
    <property type="molecule type" value="Genomic_DNA"/>
</dbReference>
<proteinExistence type="predicted"/>
<dbReference type="Proteomes" id="UP000653305">
    <property type="component" value="Unassembled WGS sequence"/>
</dbReference>
<gene>
    <name evidence="2" type="ORF">PHJA_000852400</name>
</gene>
<dbReference type="AlphaFoldDB" id="A0A830BJR3"/>
<reference evidence="2" key="1">
    <citation type="submission" date="2020-07" db="EMBL/GenBank/DDBJ databases">
        <title>Ethylene signaling mediates host invasion by parasitic plants.</title>
        <authorList>
            <person name="Yoshida S."/>
        </authorList>
    </citation>
    <scope>NUCLEOTIDE SEQUENCE</scope>
    <source>
        <strain evidence="2">Okayama</strain>
    </source>
</reference>
<comment type="caution">
    <text evidence="2">The sequence shown here is derived from an EMBL/GenBank/DDBJ whole genome shotgun (WGS) entry which is preliminary data.</text>
</comment>
<feature type="signal peptide" evidence="1">
    <location>
        <begin position="1"/>
        <end position="20"/>
    </location>
</feature>
<protein>
    <submittedName>
        <fullName evidence="2">Serine/arginine-rich splicing factor rs31</fullName>
    </submittedName>
</protein>
<evidence type="ECO:0000256" key="1">
    <source>
        <dbReference type="SAM" id="SignalP"/>
    </source>
</evidence>
<accession>A0A830BJR3</accession>
<sequence>MQVLIGWEILTFIIIPVVQEIKPGTSELQLAKQLQIRSPKQPLLGMHPNFFGHARSRKPWARNSRPSNHCSLLTSTLSIQGSETLKSILHSTEECLLSGLERISRLWSLSCLKMPPER</sequence>
<evidence type="ECO:0000313" key="2">
    <source>
        <dbReference type="EMBL" id="GFP87086.1"/>
    </source>
</evidence>